<evidence type="ECO:0000313" key="2">
    <source>
        <dbReference type="EMBL" id="CEO98464.1"/>
    </source>
</evidence>
<accession>A0A0G4ITH3</accession>
<dbReference type="AlphaFoldDB" id="A0A0G4ITH3"/>
<organism evidence="2 3">
    <name type="scientific">Plasmodiophora brassicae</name>
    <name type="common">Clubroot disease agent</name>
    <dbReference type="NCBI Taxonomy" id="37360"/>
    <lineage>
        <taxon>Eukaryota</taxon>
        <taxon>Sar</taxon>
        <taxon>Rhizaria</taxon>
        <taxon>Endomyxa</taxon>
        <taxon>Phytomyxea</taxon>
        <taxon>Plasmodiophorida</taxon>
        <taxon>Plasmodiophoridae</taxon>
        <taxon>Plasmodiophora</taxon>
    </lineage>
</organism>
<keyword evidence="3" id="KW-1185">Reference proteome</keyword>
<name>A0A0G4ITH3_PLABS</name>
<sequence length="108" mass="12262">MVLCAMPHLGAIVYATSLQVAKAVLCVVLQGRPTFRCVRHHTAQVVPDTRYHLNTSCWTLDVARVIELITRMQHVLLMGYRRVQRVCENALHLEDRTRLASPAVFRPA</sequence>
<evidence type="ECO:0000313" key="3">
    <source>
        <dbReference type="Proteomes" id="UP000039324"/>
    </source>
</evidence>
<keyword evidence="1" id="KW-0732">Signal</keyword>
<proteinExistence type="predicted"/>
<gene>
    <name evidence="2" type="ORF">PBRA_006578</name>
</gene>
<protein>
    <recommendedName>
        <fullName evidence="4">Secreted protein</fullName>
    </recommendedName>
</protein>
<evidence type="ECO:0008006" key="4">
    <source>
        <dbReference type="Google" id="ProtNLM"/>
    </source>
</evidence>
<reference evidence="2 3" key="1">
    <citation type="submission" date="2015-02" db="EMBL/GenBank/DDBJ databases">
        <authorList>
            <person name="Chooi Y.-H."/>
        </authorList>
    </citation>
    <scope>NUCLEOTIDE SEQUENCE [LARGE SCALE GENOMIC DNA]</scope>
    <source>
        <strain evidence="2">E3</strain>
    </source>
</reference>
<dbReference type="EMBL" id="CDSF01000085">
    <property type="protein sequence ID" value="CEO98464.1"/>
    <property type="molecule type" value="Genomic_DNA"/>
</dbReference>
<feature type="signal peptide" evidence="1">
    <location>
        <begin position="1"/>
        <end position="23"/>
    </location>
</feature>
<dbReference type="Proteomes" id="UP000039324">
    <property type="component" value="Unassembled WGS sequence"/>
</dbReference>
<feature type="chain" id="PRO_5005193427" description="Secreted protein" evidence="1">
    <location>
        <begin position="24"/>
        <end position="108"/>
    </location>
</feature>
<evidence type="ECO:0000256" key="1">
    <source>
        <dbReference type="SAM" id="SignalP"/>
    </source>
</evidence>